<feature type="signal peptide" evidence="1">
    <location>
        <begin position="1"/>
        <end position="26"/>
    </location>
</feature>
<gene>
    <name evidence="2" type="ORF">DCF17_15750</name>
</gene>
<protein>
    <submittedName>
        <fullName evidence="2">Uncharacterized protein</fullName>
    </submittedName>
</protein>
<evidence type="ECO:0000313" key="3">
    <source>
        <dbReference type="Proteomes" id="UP000249081"/>
    </source>
</evidence>
<keyword evidence="1" id="KW-0732">Signal</keyword>
<reference evidence="2 3" key="2">
    <citation type="submission" date="2018-06" db="EMBL/GenBank/DDBJ databases">
        <title>Metagenomic assembly of (sub)arctic Cyanobacteria and their associated microbiome from non-axenic cultures.</title>
        <authorList>
            <person name="Baurain D."/>
        </authorList>
    </citation>
    <scope>NUCLEOTIDE SEQUENCE [LARGE SCALE GENOMIC DNA]</scope>
    <source>
        <strain evidence="2">ULC041bin1</strain>
    </source>
</reference>
<dbReference type="Proteomes" id="UP000249081">
    <property type="component" value="Unassembled WGS sequence"/>
</dbReference>
<accession>A0A2W4Y2G3</accession>
<name>A0A2W4Y2G3_9CYAN</name>
<dbReference type="AlphaFoldDB" id="A0A2W4Y2G3"/>
<reference evidence="3" key="1">
    <citation type="submission" date="2018-04" db="EMBL/GenBank/DDBJ databases">
        <authorList>
            <person name="Cornet L."/>
        </authorList>
    </citation>
    <scope>NUCLEOTIDE SEQUENCE [LARGE SCALE GENOMIC DNA]</scope>
</reference>
<evidence type="ECO:0000313" key="2">
    <source>
        <dbReference type="EMBL" id="PZO37578.1"/>
    </source>
</evidence>
<feature type="chain" id="PRO_5015840337" evidence="1">
    <location>
        <begin position="27"/>
        <end position="135"/>
    </location>
</feature>
<dbReference type="EMBL" id="QBMN01000119">
    <property type="protein sequence ID" value="PZO37578.1"/>
    <property type="molecule type" value="Genomic_DNA"/>
</dbReference>
<organism evidence="2 3">
    <name type="scientific">Shackletoniella antarctica</name>
    <dbReference type="NCBI Taxonomy" id="268115"/>
    <lineage>
        <taxon>Bacteria</taxon>
        <taxon>Bacillati</taxon>
        <taxon>Cyanobacteriota</taxon>
        <taxon>Cyanophyceae</taxon>
        <taxon>Oculatellales</taxon>
        <taxon>Oculatellaceae</taxon>
        <taxon>Shackletoniella</taxon>
    </lineage>
</organism>
<comment type="caution">
    <text evidence="2">The sequence shown here is derived from an EMBL/GenBank/DDBJ whole genome shotgun (WGS) entry which is preliminary data.</text>
</comment>
<proteinExistence type="predicted"/>
<sequence length="135" mass="13601">MKSLIKAFVLPAAAFTLALGTGVASAQPVAQTPLSQPVQTSGSVNPSRPSSCGVLGDGAVQILQVNQDFAAVDIAVSGTSGLTLFIQGNNGFSECHTGGGGAINAPGLLNQGTYSFFIGNGSQTPTSYNLTIREN</sequence>
<evidence type="ECO:0000256" key="1">
    <source>
        <dbReference type="SAM" id="SignalP"/>
    </source>
</evidence>